<gene>
    <name evidence="1" type="ORF">H072_6876</name>
</gene>
<reference evidence="2" key="2">
    <citation type="submission" date="2013-04" db="EMBL/GenBank/DDBJ databases">
        <title>Genomic mechanisms accounting for the adaptation to parasitism in nematode-trapping fungi.</title>
        <authorList>
            <person name="Ahren D.G."/>
        </authorList>
    </citation>
    <scope>NUCLEOTIDE SEQUENCE [LARGE SCALE GENOMIC DNA]</scope>
    <source>
        <strain evidence="2">CBS 200.50</strain>
    </source>
</reference>
<sequence length="162" mass="18227">MPRTKKSRGSDELVPTEVPQGRVDTDIILSCSESELEAYIKREKNCFFRTNPWNANVERIWLYIKDPIKSITHVAYVGPLKKKGELGPIGQCNKAFNAGSLNKGRSVYRAAYEIRGISRLAESMDYSYLLANGYTRAVGHSNVYTDVDMAKELSGIKAEKIF</sequence>
<dbReference type="OrthoDB" id="2149705at2759"/>
<dbReference type="EMBL" id="AQGS01000474">
    <property type="protein sequence ID" value="EPS39358.1"/>
    <property type="molecule type" value="Genomic_DNA"/>
</dbReference>
<accession>S8BJA7</accession>
<proteinExistence type="predicted"/>
<keyword evidence="2" id="KW-1185">Reference proteome</keyword>
<dbReference type="Proteomes" id="UP000015100">
    <property type="component" value="Unassembled WGS sequence"/>
</dbReference>
<protein>
    <submittedName>
        <fullName evidence="1">Uncharacterized protein</fullName>
    </submittedName>
</protein>
<evidence type="ECO:0000313" key="1">
    <source>
        <dbReference type="EMBL" id="EPS39358.1"/>
    </source>
</evidence>
<dbReference type="OMA" id="WLYIKDP"/>
<reference evidence="1 2" key="1">
    <citation type="journal article" date="2013" name="PLoS Genet.">
        <title>Genomic mechanisms accounting for the adaptation to parasitism in nematode-trapping fungi.</title>
        <authorList>
            <person name="Meerupati T."/>
            <person name="Andersson K.M."/>
            <person name="Friman E."/>
            <person name="Kumar D."/>
            <person name="Tunlid A."/>
            <person name="Ahren D."/>
        </authorList>
    </citation>
    <scope>NUCLEOTIDE SEQUENCE [LARGE SCALE GENOMIC DNA]</scope>
    <source>
        <strain evidence="1 2">CBS 200.50</strain>
    </source>
</reference>
<name>S8BJA7_DACHA</name>
<comment type="caution">
    <text evidence="1">The sequence shown here is derived from an EMBL/GenBank/DDBJ whole genome shotgun (WGS) entry which is preliminary data.</text>
</comment>
<dbReference type="HOGENOM" id="CLU_1635327_0_0_1"/>
<evidence type="ECO:0000313" key="2">
    <source>
        <dbReference type="Proteomes" id="UP000015100"/>
    </source>
</evidence>
<dbReference type="AlphaFoldDB" id="S8BJA7"/>
<organism evidence="1 2">
    <name type="scientific">Dactylellina haptotyla (strain CBS 200.50)</name>
    <name type="common">Nematode-trapping fungus</name>
    <name type="synonym">Monacrosporium haptotylum</name>
    <dbReference type="NCBI Taxonomy" id="1284197"/>
    <lineage>
        <taxon>Eukaryota</taxon>
        <taxon>Fungi</taxon>
        <taxon>Dikarya</taxon>
        <taxon>Ascomycota</taxon>
        <taxon>Pezizomycotina</taxon>
        <taxon>Orbiliomycetes</taxon>
        <taxon>Orbiliales</taxon>
        <taxon>Orbiliaceae</taxon>
        <taxon>Dactylellina</taxon>
    </lineage>
</organism>